<dbReference type="Proteomes" id="UP000010793">
    <property type="component" value="Chromosome"/>
</dbReference>
<evidence type="ECO:0000256" key="4">
    <source>
        <dbReference type="SAM" id="Coils"/>
    </source>
</evidence>
<dbReference type="InterPro" id="IPR000551">
    <property type="entry name" value="MerR-type_HTH_dom"/>
</dbReference>
<dbReference type="GeneID" id="56439197"/>
<dbReference type="SUPFAM" id="SSF46955">
    <property type="entry name" value="Putative DNA-binding domain"/>
    <property type="match status" value="1"/>
</dbReference>
<dbReference type="GO" id="GO:0003700">
    <property type="term" value="F:DNA-binding transcription factor activity"/>
    <property type="evidence" value="ECO:0007669"/>
    <property type="project" value="InterPro"/>
</dbReference>
<dbReference type="CDD" id="cd01109">
    <property type="entry name" value="HTH_YyaN"/>
    <property type="match status" value="1"/>
</dbReference>
<feature type="coiled-coil region" evidence="4">
    <location>
        <begin position="81"/>
        <end position="122"/>
    </location>
</feature>
<protein>
    <submittedName>
        <fullName evidence="6">MerR family transcriptional regulator</fullName>
    </submittedName>
</protein>
<keyword evidence="7" id="KW-1185">Reference proteome</keyword>
<evidence type="ECO:0000256" key="2">
    <source>
        <dbReference type="ARBA" id="ARBA00023125"/>
    </source>
</evidence>
<dbReference type="PROSITE" id="PS00552">
    <property type="entry name" value="HTH_MERR_1"/>
    <property type="match status" value="1"/>
</dbReference>
<dbReference type="InterPro" id="IPR009061">
    <property type="entry name" value="DNA-bd_dom_put_sf"/>
</dbReference>
<dbReference type="SMART" id="SM00422">
    <property type="entry name" value="HTH_MERR"/>
    <property type="match status" value="1"/>
</dbReference>
<dbReference type="PANTHER" id="PTHR30204">
    <property type="entry name" value="REDOX-CYCLING DRUG-SENSING TRANSCRIPTIONAL ACTIVATOR SOXR"/>
    <property type="match status" value="1"/>
</dbReference>
<dbReference type="AlphaFoldDB" id="A0A3B6VNS4"/>
<dbReference type="Pfam" id="PF00376">
    <property type="entry name" value="MerR"/>
    <property type="match status" value="1"/>
</dbReference>
<organism evidence="6 7">
    <name type="scientific">Brachyspira pilosicoli P43/6/78</name>
    <dbReference type="NCBI Taxonomy" id="1042417"/>
    <lineage>
        <taxon>Bacteria</taxon>
        <taxon>Pseudomonadati</taxon>
        <taxon>Spirochaetota</taxon>
        <taxon>Spirochaetia</taxon>
        <taxon>Brachyspirales</taxon>
        <taxon>Brachyspiraceae</taxon>
        <taxon>Brachyspira</taxon>
    </lineage>
</organism>
<dbReference type="EMBL" id="CP002873">
    <property type="protein sequence ID" value="AGA67551.1"/>
    <property type="molecule type" value="Genomic_DNA"/>
</dbReference>
<reference evidence="6 7" key="1">
    <citation type="journal article" date="2013" name="Genome Announc.">
        <title>Complete Genome Sequence of the Porcine Strain Brachyspira pilosicoli P43/6/78(T.).</title>
        <authorList>
            <person name="Lin C."/>
            <person name="den Bakker H.C."/>
            <person name="Suzuki H."/>
            <person name="Lefebure T."/>
            <person name="Ponnala L."/>
            <person name="Sun Q."/>
            <person name="Stanhope M.J."/>
            <person name="Wiedmann M."/>
            <person name="Duhamel G.E."/>
        </authorList>
    </citation>
    <scope>NUCLEOTIDE SEQUENCE [LARGE SCALE GENOMIC DNA]</scope>
    <source>
        <strain evidence="6 7">P43/6/78</strain>
    </source>
</reference>
<keyword evidence="3" id="KW-0804">Transcription</keyword>
<dbReference type="InterPro" id="IPR015358">
    <property type="entry name" value="Tscrpt_reg_MerR_DNA-bd"/>
</dbReference>
<dbReference type="GO" id="GO:0003677">
    <property type="term" value="F:DNA binding"/>
    <property type="evidence" value="ECO:0007669"/>
    <property type="project" value="UniProtKB-KW"/>
</dbReference>
<sequence>MTIAEVSKKTDLSTDTLRYYERIGLIPEVERTESGIRNYTDYDIGWIEFAKCMRSAGMGIESLIEYIKLYNKGDATIEARKQLLLDQRDIIESKINELKETLEKLNYKINNYDTKMRECEIKLSKR</sequence>
<dbReference type="Gene3D" id="1.10.1660.10">
    <property type="match status" value="1"/>
</dbReference>
<evidence type="ECO:0000256" key="3">
    <source>
        <dbReference type="ARBA" id="ARBA00023163"/>
    </source>
</evidence>
<dbReference type="RefSeq" id="WP_013243575.1">
    <property type="nucleotide sequence ID" value="NC_019908.1"/>
</dbReference>
<dbReference type="PROSITE" id="PS50937">
    <property type="entry name" value="HTH_MERR_2"/>
    <property type="match status" value="1"/>
</dbReference>
<dbReference type="Pfam" id="PF09278">
    <property type="entry name" value="MerR-DNA-bind"/>
    <property type="match status" value="1"/>
</dbReference>
<dbReference type="InterPro" id="IPR047057">
    <property type="entry name" value="MerR_fam"/>
</dbReference>
<evidence type="ECO:0000313" key="7">
    <source>
        <dbReference type="Proteomes" id="UP000010793"/>
    </source>
</evidence>
<dbReference type="KEGG" id="bpip:BPP43_12055"/>
<keyword evidence="2" id="KW-0238">DNA-binding</keyword>
<evidence type="ECO:0000259" key="5">
    <source>
        <dbReference type="PROSITE" id="PS50937"/>
    </source>
</evidence>
<dbReference type="PANTHER" id="PTHR30204:SF98">
    <property type="entry name" value="HTH-TYPE TRANSCRIPTIONAL REGULATOR ADHR"/>
    <property type="match status" value="1"/>
</dbReference>
<feature type="domain" description="HTH merR-type" evidence="5">
    <location>
        <begin position="1"/>
        <end position="69"/>
    </location>
</feature>
<accession>A0A3B6VNS4</accession>
<dbReference type="SMR" id="A0A3B6VNS4"/>
<gene>
    <name evidence="6" type="ORF">BPP43_12055</name>
</gene>
<dbReference type="PRINTS" id="PR00040">
    <property type="entry name" value="HTHMERR"/>
</dbReference>
<evidence type="ECO:0000256" key="1">
    <source>
        <dbReference type="ARBA" id="ARBA00023015"/>
    </source>
</evidence>
<evidence type="ECO:0000313" key="6">
    <source>
        <dbReference type="EMBL" id="AGA67551.1"/>
    </source>
</evidence>
<keyword evidence="1" id="KW-0805">Transcription regulation</keyword>
<name>A0A3B6VNS4_BRAPL</name>
<proteinExistence type="predicted"/>
<keyword evidence="4" id="KW-0175">Coiled coil</keyword>